<comment type="subcellular location">
    <subcellularLocation>
        <location evidence="1">Membrane</location>
        <topology evidence="1">Single-pass membrane protein</topology>
    </subcellularLocation>
</comment>
<keyword evidence="2" id="KW-0488">Methylation</keyword>
<evidence type="ECO:0000256" key="3">
    <source>
        <dbReference type="ARBA" id="ARBA00022692"/>
    </source>
</evidence>
<dbReference type="InterPro" id="IPR012902">
    <property type="entry name" value="N_methyl_site"/>
</dbReference>
<dbReference type="NCBIfam" id="TIGR02532">
    <property type="entry name" value="IV_pilin_GFxxxE"/>
    <property type="match status" value="1"/>
</dbReference>
<keyword evidence="4 6" id="KW-1133">Transmembrane helix</keyword>
<accession>A0ABN0EIN4</accession>
<feature type="transmembrane region" description="Helical" evidence="6">
    <location>
        <begin position="15"/>
        <end position="35"/>
    </location>
</feature>
<dbReference type="InterPro" id="IPR000983">
    <property type="entry name" value="Bac_GSPG_pilin"/>
</dbReference>
<keyword evidence="8" id="KW-1185">Reference proteome</keyword>
<keyword evidence="3 6" id="KW-0812">Transmembrane</keyword>
<dbReference type="EMBL" id="ADMB01000055">
    <property type="protein sequence ID" value="EHR37326.1"/>
    <property type="molecule type" value="Genomic_DNA"/>
</dbReference>
<gene>
    <name evidence="7" type="ORF">HMPREF9454_01244</name>
</gene>
<reference evidence="7 8" key="1">
    <citation type="submission" date="2012-01" db="EMBL/GenBank/DDBJ databases">
        <title>The Genome Sequence of Megamonas funiformis YIT 11815.</title>
        <authorList>
            <consortium name="The Broad Institute Genome Sequencing Platform"/>
            <person name="Earl A."/>
            <person name="Ward D."/>
            <person name="Feldgarden M."/>
            <person name="Gevers D."/>
            <person name="Morotomi M."/>
            <person name="Young S.K."/>
            <person name="Zeng Q."/>
            <person name="Gargeya S."/>
            <person name="Fitzgerald M."/>
            <person name="Haas B."/>
            <person name="Abouelleil A."/>
            <person name="Alvarado L."/>
            <person name="Arachchi H.M."/>
            <person name="Berlin A."/>
            <person name="Chapman S.B."/>
            <person name="Gearin G."/>
            <person name="Goldberg J."/>
            <person name="Griggs A."/>
            <person name="Gujja S."/>
            <person name="Hansen M."/>
            <person name="Heiman D."/>
            <person name="Howarth C."/>
            <person name="Larimer J."/>
            <person name="Lui A."/>
            <person name="MacDonald P.J.P."/>
            <person name="McCowen C."/>
            <person name="Montmayeur A."/>
            <person name="Murphy C."/>
            <person name="Neiman D."/>
            <person name="Pearson M."/>
            <person name="Priest M."/>
            <person name="Roberts A."/>
            <person name="Saif S."/>
            <person name="Shea T."/>
            <person name="Sisk P."/>
            <person name="Stolte C."/>
            <person name="Sykes S."/>
            <person name="Wortman J."/>
            <person name="Nusbaum C."/>
            <person name="Birren B."/>
        </authorList>
    </citation>
    <scope>NUCLEOTIDE SEQUENCE [LARGE SCALE GENOMIC DNA]</scope>
    <source>
        <strain evidence="7 8">YIT 11815</strain>
    </source>
</reference>
<dbReference type="PANTHER" id="PTHR30093">
    <property type="entry name" value="GENERAL SECRETION PATHWAY PROTEIN G"/>
    <property type="match status" value="1"/>
</dbReference>
<dbReference type="Gene3D" id="3.30.700.10">
    <property type="entry name" value="Glycoprotein, Type 4 Pilin"/>
    <property type="match status" value="1"/>
</dbReference>
<protein>
    <submittedName>
        <fullName evidence="7">Prepilin-type N-terminal cleavage/methylation domain-containing protein</fullName>
    </submittedName>
</protein>
<evidence type="ECO:0000313" key="7">
    <source>
        <dbReference type="EMBL" id="EHR37326.1"/>
    </source>
</evidence>
<evidence type="ECO:0000256" key="6">
    <source>
        <dbReference type="SAM" id="Phobius"/>
    </source>
</evidence>
<evidence type="ECO:0000256" key="2">
    <source>
        <dbReference type="ARBA" id="ARBA00022481"/>
    </source>
</evidence>
<evidence type="ECO:0000256" key="4">
    <source>
        <dbReference type="ARBA" id="ARBA00022989"/>
    </source>
</evidence>
<sequence>MMNKIEQLKLSEDGFTLIEMMIVVAIIAILTAIALPKFNESLAMANTSRVQADLQSLDTAIAMYKVQNNRAPQDISDLDEYIDVENIKAPTGDVYVNGVLNSNETGENYSLNSDKTNATFMGKTRMEFGKNTSE</sequence>
<evidence type="ECO:0000256" key="1">
    <source>
        <dbReference type="ARBA" id="ARBA00004167"/>
    </source>
</evidence>
<proteinExistence type="predicted"/>
<dbReference type="SUPFAM" id="SSF54523">
    <property type="entry name" value="Pili subunits"/>
    <property type="match status" value="1"/>
</dbReference>
<dbReference type="PANTHER" id="PTHR30093:SF44">
    <property type="entry name" value="TYPE II SECRETION SYSTEM CORE PROTEIN G"/>
    <property type="match status" value="1"/>
</dbReference>
<dbReference type="Proteomes" id="UP000005963">
    <property type="component" value="Unassembled WGS sequence"/>
</dbReference>
<name>A0ABN0EIN4_9FIRM</name>
<dbReference type="GeneID" id="62778054"/>
<comment type="caution">
    <text evidence="7">The sequence shown here is derived from an EMBL/GenBank/DDBJ whole genome shotgun (WGS) entry which is preliminary data.</text>
</comment>
<organism evidence="7 8">
    <name type="scientific">Megamonas funiformis YIT 11815</name>
    <dbReference type="NCBI Taxonomy" id="742816"/>
    <lineage>
        <taxon>Bacteria</taxon>
        <taxon>Bacillati</taxon>
        <taxon>Bacillota</taxon>
        <taxon>Negativicutes</taxon>
        <taxon>Selenomonadales</taxon>
        <taxon>Selenomonadaceae</taxon>
        <taxon>Megamonas</taxon>
    </lineage>
</organism>
<dbReference type="Pfam" id="PF07963">
    <property type="entry name" value="N_methyl"/>
    <property type="match status" value="1"/>
</dbReference>
<dbReference type="InterPro" id="IPR045584">
    <property type="entry name" value="Pilin-like"/>
</dbReference>
<dbReference type="RefSeq" id="WP_008538547.1">
    <property type="nucleotide sequence ID" value="NZ_JH601090.1"/>
</dbReference>
<evidence type="ECO:0000256" key="5">
    <source>
        <dbReference type="ARBA" id="ARBA00023136"/>
    </source>
</evidence>
<evidence type="ECO:0000313" key="8">
    <source>
        <dbReference type="Proteomes" id="UP000005963"/>
    </source>
</evidence>
<dbReference type="PRINTS" id="PR00813">
    <property type="entry name" value="BCTERIALGSPG"/>
</dbReference>
<keyword evidence="5 6" id="KW-0472">Membrane</keyword>